<gene>
    <name evidence="2" type="ORF">EJB05_07007</name>
</gene>
<keyword evidence="1" id="KW-0732">Signal</keyword>
<evidence type="ECO:0000313" key="3">
    <source>
        <dbReference type="Proteomes" id="UP000324897"/>
    </source>
</evidence>
<feature type="non-terminal residue" evidence="2">
    <location>
        <position position="1"/>
    </location>
</feature>
<evidence type="ECO:0000313" key="2">
    <source>
        <dbReference type="EMBL" id="TVU47407.1"/>
    </source>
</evidence>
<evidence type="ECO:0008006" key="4">
    <source>
        <dbReference type="Google" id="ProtNLM"/>
    </source>
</evidence>
<sequence>MGNRELKRACMLLRAIGVATLLSSWKDDASDSRFFRSREVNAASLMASAFFSGQFGKCLSTALSSTSDGNLTLATVKVGFPRPLALPRCTRMATCLEILANVRVGISPFWCELWAVVA</sequence>
<reference evidence="2 3" key="1">
    <citation type="journal article" date="2019" name="Sci. Rep.">
        <title>A high-quality genome of Eragrostis curvula grass provides insights into Poaceae evolution and supports new strategies to enhance forage quality.</title>
        <authorList>
            <person name="Carballo J."/>
            <person name="Santos B.A.C.M."/>
            <person name="Zappacosta D."/>
            <person name="Garbus I."/>
            <person name="Selva J.P."/>
            <person name="Gallo C.A."/>
            <person name="Diaz A."/>
            <person name="Albertini E."/>
            <person name="Caccamo M."/>
            <person name="Echenique V."/>
        </authorList>
    </citation>
    <scope>NUCLEOTIDE SEQUENCE [LARGE SCALE GENOMIC DNA]</scope>
    <source>
        <strain evidence="3">cv. Victoria</strain>
        <tissue evidence="2">Leaf</tissue>
    </source>
</reference>
<accession>A0A5J9WHQ6</accession>
<dbReference type="EMBL" id="RWGY01000004">
    <property type="protein sequence ID" value="TVU47407.1"/>
    <property type="molecule type" value="Genomic_DNA"/>
</dbReference>
<dbReference type="Proteomes" id="UP000324897">
    <property type="component" value="Chromosome 5"/>
</dbReference>
<feature type="signal peptide" evidence="1">
    <location>
        <begin position="1"/>
        <end position="21"/>
    </location>
</feature>
<name>A0A5J9WHQ6_9POAL</name>
<organism evidence="2 3">
    <name type="scientific">Eragrostis curvula</name>
    <name type="common">weeping love grass</name>
    <dbReference type="NCBI Taxonomy" id="38414"/>
    <lineage>
        <taxon>Eukaryota</taxon>
        <taxon>Viridiplantae</taxon>
        <taxon>Streptophyta</taxon>
        <taxon>Embryophyta</taxon>
        <taxon>Tracheophyta</taxon>
        <taxon>Spermatophyta</taxon>
        <taxon>Magnoliopsida</taxon>
        <taxon>Liliopsida</taxon>
        <taxon>Poales</taxon>
        <taxon>Poaceae</taxon>
        <taxon>PACMAD clade</taxon>
        <taxon>Chloridoideae</taxon>
        <taxon>Eragrostideae</taxon>
        <taxon>Eragrostidinae</taxon>
        <taxon>Eragrostis</taxon>
    </lineage>
</organism>
<evidence type="ECO:0000256" key="1">
    <source>
        <dbReference type="SAM" id="SignalP"/>
    </source>
</evidence>
<dbReference type="AlphaFoldDB" id="A0A5J9WHQ6"/>
<keyword evidence="3" id="KW-1185">Reference proteome</keyword>
<feature type="chain" id="PRO_5023895226" description="Secreted protein" evidence="1">
    <location>
        <begin position="22"/>
        <end position="118"/>
    </location>
</feature>
<proteinExistence type="predicted"/>
<dbReference type="Gramene" id="TVU47407">
    <property type="protein sequence ID" value="TVU47407"/>
    <property type="gene ID" value="EJB05_07007"/>
</dbReference>
<protein>
    <recommendedName>
        <fullName evidence="4">Secreted protein</fullName>
    </recommendedName>
</protein>
<comment type="caution">
    <text evidence="2">The sequence shown here is derived from an EMBL/GenBank/DDBJ whole genome shotgun (WGS) entry which is preliminary data.</text>
</comment>